<protein>
    <recommendedName>
        <fullName evidence="3">ATP-binding protein</fullName>
    </recommendedName>
</protein>
<name>A0A511YZA4_9CELL</name>
<sequence>MSDNVSIRPGVRMLGLFPHMRYREWYAIGELVDNSLQSWMSNRLRLREIDGPGYKLQIHITVDPADGGLITIRDNAAGIAVKDWGRAFQVAEPPSDATGLSQFGVGMKAAACWFARRWSLRTTALDEPRERSVEFDVPAILKEGTEELRVDEHYAGALDHWTELRLWDLHRVPRGRTIGKIKEHLASIYRTFLRSGDVVITYNGAPLVYEEHPVLVAPYYADPSGEPSRWIKEVRLDLESGRRVTGWVAVRETGKQREAGLALVYRGKVVSGAGEDLYKPSLIFGSGNSFESQRLLGELDMSDFAVTYTKDNLVWFDEEDDVILGLKKILESEPIPILKQAQGYRARKPEETPQAQLDALADRTSHLLRAAGDIGSLWRSSDEVWPSGDVNLELDEEPESLTDRDSEEPLVDRDLELLHDGVTWTARLELVDEPALGDWITVRRNLEYASPVVSVKVNQAHPFMRAFCEMPAQELEPVWRVAIAVGLAQEVARSRGAKFPNYVTQAVNALVRVLAAQPV</sequence>
<evidence type="ECO:0000313" key="1">
    <source>
        <dbReference type="EMBL" id="GEN80514.1"/>
    </source>
</evidence>
<dbReference type="Proteomes" id="UP000321484">
    <property type="component" value="Unassembled WGS sequence"/>
</dbReference>
<dbReference type="OrthoDB" id="7784447at2"/>
<evidence type="ECO:0008006" key="3">
    <source>
        <dbReference type="Google" id="ProtNLM"/>
    </source>
</evidence>
<dbReference type="InterPro" id="IPR036890">
    <property type="entry name" value="HATPase_C_sf"/>
</dbReference>
<organism evidence="1 2">
    <name type="scientific">Actinotalea fermentans</name>
    <dbReference type="NCBI Taxonomy" id="43671"/>
    <lineage>
        <taxon>Bacteria</taxon>
        <taxon>Bacillati</taxon>
        <taxon>Actinomycetota</taxon>
        <taxon>Actinomycetes</taxon>
        <taxon>Micrococcales</taxon>
        <taxon>Cellulomonadaceae</taxon>
        <taxon>Actinotalea</taxon>
    </lineage>
</organism>
<keyword evidence="2" id="KW-1185">Reference proteome</keyword>
<dbReference type="EMBL" id="BJYK01000008">
    <property type="protein sequence ID" value="GEN80514.1"/>
    <property type="molecule type" value="Genomic_DNA"/>
</dbReference>
<dbReference type="SUPFAM" id="SSF55874">
    <property type="entry name" value="ATPase domain of HSP90 chaperone/DNA topoisomerase II/histidine kinase"/>
    <property type="match status" value="1"/>
</dbReference>
<dbReference type="Pfam" id="PF13589">
    <property type="entry name" value="HATPase_c_3"/>
    <property type="match status" value="1"/>
</dbReference>
<evidence type="ECO:0000313" key="2">
    <source>
        <dbReference type="Proteomes" id="UP000321484"/>
    </source>
</evidence>
<gene>
    <name evidence="1" type="ORF">AFE02nite_22480</name>
</gene>
<reference evidence="1 2" key="1">
    <citation type="submission" date="2019-07" db="EMBL/GenBank/DDBJ databases">
        <title>Whole genome shotgun sequence of Actinotalea fermentans NBRC 105374.</title>
        <authorList>
            <person name="Hosoyama A."/>
            <person name="Uohara A."/>
            <person name="Ohji S."/>
            <person name="Ichikawa N."/>
        </authorList>
    </citation>
    <scope>NUCLEOTIDE SEQUENCE [LARGE SCALE GENOMIC DNA]</scope>
    <source>
        <strain evidence="1 2">NBRC 105374</strain>
    </source>
</reference>
<dbReference type="AlphaFoldDB" id="A0A511YZA4"/>
<accession>A0A511YZA4</accession>
<proteinExistence type="predicted"/>
<dbReference type="Gene3D" id="3.30.565.10">
    <property type="entry name" value="Histidine kinase-like ATPase, C-terminal domain"/>
    <property type="match status" value="1"/>
</dbReference>
<comment type="caution">
    <text evidence="1">The sequence shown here is derived from an EMBL/GenBank/DDBJ whole genome shotgun (WGS) entry which is preliminary data.</text>
</comment>